<dbReference type="PROSITE" id="PS51144">
    <property type="entry name" value="ALPHA_CA_2"/>
    <property type="match status" value="1"/>
</dbReference>
<keyword evidence="2" id="KW-0732">Signal</keyword>
<feature type="signal peptide" evidence="2">
    <location>
        <begin position="1"/>
        <end position="23"/>
    </location>
</feature>
<dbReference type="GO" id="GO:0004089">
    <property type="term" value="F:carbonate dehydratase activity"/>
    <property type="evidence" value="ECO:0007669"/>
    <property type="project" value="InterPro"/>
</dbReference>
<dbReference type="SMART" id="SM01057">
    <property type="entry name" value="Carb_anhydrase"/>
    <property type="match status" value="1"/>
</dbReference>
<dbReference type="Pfam" id="PF00194">
    <property type="entry name" value="Carb_anhydrase"/>
    <property type="match status" value="1"/>
</dbReference>
<dbReference type="AlphaFoldDB" id="A0AAJ7EBW3"/>
<gene>
    <name evidence="4" type="primary">LOC106120242</name>
</gene>
<dbReference type="PANTHER" id="PTHR18952">
    <property type="entry name" value="CARBONIC ANHYDRASE"/>
    <property type="match status" value="1"/>
</dbReference>
<comment type="similarity">
    <text evidence="1">Belongs to the alpha-carbonic anhydrase family.</text>
</comment>
<dbReference type="SUPFAM" id="SSF51069">
    <property type="entry name" value="Carbonic anhydrase"/>
    <property type="match status" value="1"/>
</dbReference>
<dbReference type="Gene3D" id="3.10.200.10">
    <property type="entry name" value="Alpha carbonic anhydrase"/>
    <property type="match status" value="1"/>
</dbReference>
<dbReference type="RefSeq" id="XP_013170990.1">
    <property type="nucleotide sequence ID" value="XM_013315536.1"/>
</dbReference>
<protein>
    <submittedName>
        <fullName evidence="4">Carbonic anhydrase 1-like isoform X1</fullName>
    </submittedName>
</protein>
<accession>A0AAJ7EBW3</accession>
<dbReference type="PANTHER" id="PTHR18952:SF124">
    <property type="entry name" value="CARBONIC ANHYDRASE 7"/>
    <property type="match status" value="1"/>
</dbReference>
<dbReference type="GeneID" id="106120242"/>
<name>A0AAJ7EBW3_PAPXU</name>
<dbReference type="GO" id="GO:0008270">
    <property type="term" value="F:zinc ion binding"/>
    <property type="evidence" value="ECO:0007669"/>
    <property type="project" value="InterPro"/>
</dbReference>
<reference evidence="4" key="1">
    <citation type="submission" date="2025-08" db="UniProtKB">
        <authorList>
            <consortium name="RefSeq"/>
        </authorList>
    </citation>
    <scope>IDENTIFICATION</scope>
</reference>
<evidence type="ECO:0000313" key="4">
    <source>
        <dbReference type="RefSeq" id="XP_013170990.1"/>
    </source>
</evidence>
<evidence type="ECO:0000256" key="1">
    <source>
        <dbReference type="ARBA" id="ARBA00010718"/>
    </source>
</evidence>
<evidence type="ECO:0000259" key="3">
    <source>
        <dbReference type="PROSITE" id="PS51144"/>
    </source>
</evidence>
<proteinExistence type="inferred from homology"/>
<feature type="domain" description="Alpha-carbonic anhydrase" evidence="3">
    <location>
        <begin position="124"/>
        <end position="374"/>
    </location>
</feature>
<evidence type="ECO:0000256" key="2">
    <source>
        <dbReference type="SAM" id="SignalP"/>
    </source>
</evidence>
<organism evidence="4">
    <name type="scientific">Papilio xuthus</name>
    <name type="common">Asian swallowtail butterfly</name>
    <dbReference type="NCBI Taxonomy" id="66420"/>
    <lineage>
        <taxon>Eukaryota</taxon>
        <taxon>Metazoa</taxon>
        <taxon>Ecdysozoa</taxon>
        <taxon>Arthropoda</taxon>
        <taxon>Hexapoda</taxon>
        <taxon>Insecta</taxon>
        <taxon>Pterygota</taxon>
        <taxon>Neoptera</taxon>
        <taxon>Endopterygota</taxon>
        <taxon>Lepidoptera</taxon>
        <taxon>Glossata</taxon>
        <taxon>Ditrysia</taxon>
        <taxon>Papilionoidea</taxon>
        <taxon>Papilionidae</taxon>
        <taxon>Papilioninae</taxon>
        <taxon>Papilio</taxon>
    </lineage>
</organism>
<dbReference type="InterPro" id="IPR036398">
    <property type="entry name" value="CA_dom_sf"/>
</dbReference>
<dbReference type="InterPro" id="IPR001148">
    <property type="entry name" value="CA_dom"/>
</dbReference>
<sequence>MVFNESVLCKVMWLLLLIQVSDTYVDKIKDTYLVKYIQEDSKDQTTSRPNTLYDDADDLQKQLDNEARDKLKVGKPKTIWVFHLPTPFPDITYLVTSRRPRSASHQDKATSKNNTKTEPVDVTADWDYKNQNDWGKTFPDCGGRSQSPVDLPLQGFVKAKGGRRLLFTNYDLYPEKITVQNDGKRVVLFGEWDRNRMPLVYGGAAHSRRYIFHSLSFVWPSEHTIGGLQFPMESQALHISAEYGSMKEALDAAPSDPQAFLGIVNIYKFEDHTQKGLREVLRVLRRQSTFNVSATVHPLSYFVPRFKDYASYQGSLTAPPCTESVLWLVRARSLPVQREAITAAQKLRSPYGDTQSFAVRITQPLNDRKIFLFH</sequence>
<dbReference type="Proteomes" id="UP000694872">
    <property type="component" value="Unplaced"/>
</dbReference>
<dbReference type="KEGG" id="pxu:106120242"/>
<dbReference type="GO" id="GO:0005737">
    <property type="term" value="C:cytoplasm"/>
    <property type="evidence" value="ECO:0007669"/>
    <property type="project" value="TreeGrafter"/>
</dbReference>
<dbReference type="InterPro" id="IPR023561">
    <property type="entry name" value="Carbonic_anhydrase_a-class"/>
</dbReference>
<feature type="chain" id="PRO_5042473742" evidence="2">
    <location>
        <begin position="24"/>
        <end position="374"/>
    </location>
</feature>